<comment type="caution">
    <text evidence="5">The sequence shown here is derived from an EMBL/GenBank/DDBJ whole genome shotgun (WGS) entry which is preliminary data.</text>
</comment>
<feature type="compositionally biased region" description="Polar residues" evidence="3">
    <location>
        <begin position="213"/>
        <end position="224"/>
    </location>
</feature>
<dbReference type="InterPro" id="IPR036397">
    <property type="entry name" value="RNaseH_sf"/>
</dbReference>
<keyword evidence="6" id="KW-1185">Reference proteome</keyword>
<feature type="region of interest" description="Disordered" evidence="3">
    <location>
        <begin position="159"/>
        <end position="237"/>
    </location>
</feature>
<dbReference type="EMBL" id="NEDP02003316">
    <property type="protein sequence ID" value="OWF49009.1"/>
    <property type="molecule type" value="Genomic_DNA"/>
</dbReference>
<dbReference type="Pfam" id="PF00035">
    <property type="entry name" value="dsrm"/>
    <property type="match status" value="4"/>
</dbReference>
<proteinExistence type="predicted"/>
<dbReference type="SUPFAM" id="SSF54768">
    <property type="entry name" value="dsRNA-binding domain-like"/>
    <property type="match status" value="4"/>
</dbReference>
<dbReference type="InterPro" id="IPR014720">
    <property type="entry name" value="dsRBD_dom"/>
</dbReference>
<dbReference type="GO" id="GO:0030422">
    <property type="term" value="P:siRNA processing"/>
    <property type="evidence" value="ECO:0007669"/>
    <property type="project" value="TreeGrafter"/>
</dbReference>
<dbReference type="SUPFAM" id="SSF53098">
    <property type="entry name" value="Ribonuclease H-like"/>
    <property type="match status" value="1"/>
</dbReference>
<dbReference type="Gene3D" id="3.30.420.10">
    <property type="entry name" value="Ribonuclease H-like superfamily/Ribonuclease H"/>
    <property type="match status" value="1"/>
</dbReference>
<dbReference type="InterPro" id="IPR012337">
    <property type="entry name" value="RNaseH-like_sf"/>
</dbReference>
<dbReference type="AlphaFoldDB" id="A0A210QJV3"/>
<dbReference type="PANTHER" id="PTHR46205">
    <property type="entry name" value="LOQUACIOUS, ISOFORM B"/>
    <property type="match status" value="1"/>
</dbReference>
<dbReference type="GO" id="GO:0005634">
    <property type="term" value="C:nucleus"/>
    <property type="evidence" value="ECO:0007669"/>
    <property type="project" value="TreeGrafter"/>
</dbReference>
<gene>
    <name evidence="5" type="ORF">KP79_PYT06954</name>
</gene>
<dbReference type="Proteomes" id="UP000242188">
    <property type="component" value="Unassembled WGS sequence"/>
</dbReference>
<dbReference type="GO" id="GO:0016442">
    <property type="term" value="C:RISC complex"/>
    <property type="evidence" value="ECO:0007669"/>
    <property type="project" value="TreeGrafter"/>
</dbReference>
<dbReference type="GO" id="GO:0005737">
    <property type="term" value="C:cytoplasm"/>
    <property type="evidence" value="ECO:0007669"/>
    <property type="project" value="TreeGrafter"/>
</dbReference>
<protein>
    <submittedName>
        <fullName evidence="5">Apoptosis-enhancing nuclease</fullName>
    </submittedName>
</protein>
<dbReference type="CDD" id="cd00048">
    <property type="entry name" value="DSRM_SF"/>
    <property type="match status" value="2"/>
</dbReference>
<evidence type="ECO:0000256" key="2">
    <source>
        <dbReference type="PROSITE-ProRule" id="PRU00266"/>
    </source>
</evidence>
<organism evidence="5 6">
    <name type="scientific">Mizuhopecten yessoensis</name>
    <name type="common">Japanese scallop</name>
    <name type="synonym">Patinopecten yessoensis</name>
    <dbReference type="NCBI Taxonomy" id="6573"/>
    <lineage>
        <taxon>Eukaryota</taxon>
        <taxon>Metazoa</taxon>
        <taxon>Spiralia</taxon>
        <taxon>Lophotrochozoa</taxon>
        <taxon>Mollusca</taxon>
        <taxon>Bivalvia</taxon>
        <taxon>Autobranchia</taxon>
        <taxon>Pteriomorphia</taxon>
        <taxon>Pectinida</taxon>
        <taxon>Pectinoidea</taxon>
        <taxon>Pectinidae</taxon>
        <taxon>Mizuhopecten</taxon>
    </lineage>
</organism>
<dbReference type="SMART" id="SM00479">
    <property type="entry name" value="EXOIII"/>
    <property type="match status" value="1"/>
</dbReference>
<dbReference type="SMART" id="SM00358">
    <property type="entry name" value="DSRM"/>
    <property type="match status" value="4"/>
</dbReference>
<feature type="compositionally biased region" description="Basic residues" evidence="3">
    <location>
        <begin position="193"/>
        <end position="205"/>
    </location>
</feature>
<dbReference type="GO" id="GO:0035197">
    <property type="term" value="F:siRNA binding"/>
    <property type="evidence" value="ECO:0007669"/>
    <property type="project" value="TreeGrafter"/>
</dbReference>
<dbReference type="GO" id="GO:0070920">
    <property type="term" value="P:regulation of regulatory ncRNA processing"/>
    <property type="evidence" value="ECO:0007669"/>
    <property type="project" value="TreeGrafter"/>
</dbReference>
<dbReference type="STRING" id="6573.A0A210QJV3"/>
<dbReference type="GO" id="GO:0070578">
    <property type="term" value="C:RISC-loading complex"/>
    <property type="evidence" value="ECO:0007669"/>
    <property type="project" value="TreeGrafter"/>
</dbReference>
<evidence type="ECO:0000259" key="4">
    <source>
        <dbReference type="PROSITE" id="PS50137"/>
    </source>
</evidence>
<feature type="domain" description="DRBM" evidence="4">
    <location>
        <begin position="425"/>
        <end position="493"/>
    </location>
</feature>
<dbReference type="Pfam" id="PF00929">
    <property type="entry name" value="RNase_T"/>
    <property type="match status" value="1"/>
</dbReference>
<dbReference type="InterPro" id="IPR051247">
    <property type="entry name" value="RLC_Component"/>
</dbReference>
<evidence type="ECO:0000256" key="1">
    <source>
        <dbReference type="ARBA" id="ARBA00022884"/>
    </source>
</evidence>
<dbReference type="PROSITE" id="PS50137">
    <property type="entry name" value="DS_RBD"/>
    <property type="match status" value="3"/>
</dbReference>
<dbReference type="OrthoDB" id="16516at2759"/>
<feature type="compositionally biased region" description="Low complexity" evidence="3">
    <location>
        <begin position="171"/>
        <end position="189"/>
    </location>
</feature>
<evidence type="ECO:0000313" key="5">
    <source>
        <dbReference type="EMBL" id="OWF49009.1"/>
    </source>
</evidence>
<evidence type="ECO:0000313" key="6">
    <source>
        <dbReference type="Proteomes" id="UP000242188"/>
    </source>
</evidence>
<accession>A0A210QJV3</accession>
<name>A0A210QJV3_MIZYE</name>
<keyword evidence="1 2" id="KW-0694">RNA-binding</keyword>
<sequence>MTSIASPQGLNSILKHLHEAYCLSPKHIINTKYIPLRRGKKNKTRKIKRKIKKKFERLHVNKMREVIHSHQGYLSQQIKYFRQVMDEPSRSVIMAADSVLNGLDFQKVISKIWCRMKHGFQQKYLIEAKQTCVNVDPGVQIQSELTNSVLRCENGNDMGSNSCDSSDQPPAVEATSTSSNVTETSNTNSGCSGHKKGKQKRKLPRSRLEVKPNTKSSTAEISCHSNEENTRNKPLIPSPDQYLALDCEYLKNSSEGSITKLGRCSIVDYHGNVVFDMYSCPEELVANYRTSYSGLVCGHMTNAVPFEVVQKIVKDLLKGKILVAHDIKQDLILLNIDHPAQMIRDTLFHPVLIKKAKDLGCDREALRPLAWCLLGRRIQTLSRTHCSVEDATATMDLFKLVRVEWEESIDQQNSDVNEIGIKMLNPVTALNEFAQKLRWELPEYQCKRLSSENPPKFVYTVLVNDEGYRSTGCPNKKEAKAAAAEAFFVHHRRSESDTYMDVFKHITSNTESDNQTNPKLDPVLKHITSNTESDNQTDPSTELGPVTALNNVSQKLRWELPEYQYERLSSEVPPKFVCKVLVNDEGYRSTGCPNKKEAKAAAAEAFFVHHRRSESDTYMDVFKHITSNTESDNQTNPKLGPVTALNNVTQKLRWELPEYQYEHLSSEVPPKLVCKVLVNDEGYQSTGCSNEKEAKAAAAEAFFVHHRRSESDTYMDVLKHITSNTESENKKDPKLDPITALNQVTEKLRWELPEYQYERLSSEDPPKFVCKVLVNDEWYQSTSGSNKKEAKAAAAEAFFVHHRRSESETYMDVFKHITFNTWLKNQPNTICKS</sequence>
<dbReference type="GO" id="GO:0003725">
    <property type="term" value="F:double-stranded RNA binding"/>
    <property type="evidence" value="ECO:0007669"/>
    <property type="project" value="TreeGrafter"/>
</dbReference>
<dbReference type="PANTHER" id="PTHR46205:SF3">
    <property type="entry name" value="LOQUACIOUS, ISOFORM B"/>
    <property type="match status" value="1"/>
</dbReference>
<reference evidence="5 6" key="1">
    <citation type="journal article" date="2017" name="Nat. Ecol. Evol.">
        <title>Scallop genome provides insights into evolution of bilaterian karyotype and development.</title>
        <authorList>
            <person name="Wang S."/>
            <person name="Zhang J."/>
            <person name="Jiao W."/>
            <person name="Li J."/>
            <person name="Xun X."/>
            <person name="Sun Y."/>
            <person name="Guo X."/>
            <person name="Huan P."/>
            <person name="Dong B."/>
            <person name="Zhang L."/>
            <person name="Hu X."/>
            <person name="Sun X."/>
            <person name="Wang J."/>
            <person name="Zhao C."/>
            <person name="Wang Y."/>
            <person name="Wang D."/>
            <person name="Huang X."/>
            <person name="Wang R."/>
            <person name="Lv J."/>
            <person name="Li Y."/>
            <person name="Zhang Z."/>
            <person name="Liu B."/>
            <person name="Lu W."/>
            <person name="Hui Y."/>
            <person name="Liang J."/>
            <person name="Zhou Z."/>
            <person name="Hou R."/>
            <person name="Li X."/>
            <person name="Liu Y."/>
            <person name="Li H."/>
            <person name="Ning X."/>
            <person name="Lin Y."/>
            <person name="Zhao L."/>
            <person name="Xing Q."/>
            <person name="Dou J."/>
            <person name="Li Y."/>
            <person name="Mao J."/>
            <person name="Guo H."/>
            <person name="Dou H."/>
            <person name="Li T."/>
            <person name="Mu C."/>
            <person name="Jiang W."/>
            <person name="Fu Q."/>
            <person name="Fu X."/>
            <person name="Miao Y."/>
            <person name="Liu J."/>
            <person name="Yu Q."/>
            <person name="Li R."/>
            <person name="Liao H."/>
            <person name="Li X."/>
            <person name="Kong Y."/>
            <person name="Jiang Z."/>
            <person name="Chourrout D."/>
            <person name="Li R."/>
            <person name="Bao Z."/>
        </authorList>
    </citation>
    <scope>NUCLEOTIDE SEQUENCE [LARGE SCALE GENOMIC DNA]</scope>
    <source>
        <strain evidence="5 6">PY_sf001</strain>
    </source>
</reference>
<feature type="domain" description="DRBM" evidence="4">
    <location>
        <begin position="736"/>
        <end position="804"/>
    </location>
</feature>
<dbReference type="InterPro" id="IPR013520">
    <property type="entry name" value="Ribonucl_H"/>
</dbReference>
<feature type="domain" description="DRBM" evidence="4">
    <location>
        <begin position="544"/>
        <end position="612"/>
    </location>
</feature>
<feature type="compositionally biased region" description="Polar residues" evidence="3">
    <location>
        <begin position="159"/>
        <end position="168"/>
    </location>
</feature>
<evidence type="ECO:0000256" key="3">
    <source>
        <dbReference type="SAM" id="MobiDB-lite"/>
    </source>
</evidence>
<dbReference type="Gene3D" id="3.30.160.20">
    <property type="match status" value="4"/>
</dbReference>